<comment type="caution">
    <text evidence="2">The sequence shown here is derived from an EMBL/GenBank/DDBJ whole genome shotgun (WGS) entry which is preliminary data.</text>
</comment>
<gene>
    <name evidence="2" type="ORF">C361_02925</name>
</gene>
<dbReference type="EMBL" id="AMKT01000038">
    <property type="protein sequence ID" value="OXG22796.1"/>
    <property type="molecule type" value="Genomic_DNA"/>
</dbReference>
<organism evidence="2 3">
    <name type="scientific">Cryptococcus neoformans Tu259-1</name>
    <dbReference type="NCBI Taxonomy" id="1230072"/>
    <lineage>
        <taxon>Eukaryota</taxon>
        <taxon>Fungi</taxon>
        <taxon>Dikarya</taxon>
        <taxon>Basidiomycota</taxon>
        <taxon>Agaricomycotina</taxon>
        <taxon>Tremellomycetes</taxon>
        <taxon>Tremellales</taxon>
        <taxon>Cryptococcaceae</taxon>
        <taxon>Cryptococcus</taxon>
        <taxon>Cryptococcus neoformans species complex</taxon>
    </lineage>
</organism>
<name>A0A854QDC3_CRYNE</name>
<accession>A0A854QDC3</accession>
<feature type="compositionally biased region" description="Basic and acidic residues" evidence="1">
    <location>
        <begin position="246"/>
        <end position="256"/>
    </location>
</feature>
<sequence>MIGLKTPPVTFGAFFETTWPTLSSQFTHRSKQKSASLLLGELGEDGASCIAVAERVNLQVVRVRLDLDRGTLDLLEVLEDDTVDGVAAGNGQPGLEVPVPSPSPPALPETTVCDPVFDFIRRQYPGPQKMQELLRSFKERGIQIPCPVGGPGEGHELRNAGGKARFRLRCKFRKCKTSMELVPSQYWIKTLIEEGRLCRSPWSNSTQSVFLIAQAMKHCSSLWASLSRADSRRLGSNVTGPSPMDATERENIYNTE</sequence>
<feature type="region of interest" description="Disordered" evidence="1">
    <location>
        <begin position="232"/>
        <end position="256"/>
    </location>
</feature>
<reference evidence="2 3" key="1">
    <citation type="submission" date="2017-06" db="EMBL/GenBank/DDBJ databases">
        <title>Global population genomics of the pathogenic fungus Cryptococcus neoformans var. grubii.</title>
        <authorList>
            <person name="Cuomo C."/>
            <person name="Litvintseva A."/>
            <person name="Chen Y."/>
            <person name="Young S."/>
            <person name="Zeng Q."/>
            <person name="Chapman S."/>
            <person name="Gujja S."/>
            <person name="Saif S."/>
            <person name="Birren B."/>
        </authorList>
    </citation>
    <scope>NUCLEOTIDE SEQUENCE [LARGE SCALE GENOMIC DNA]</scope>
    <source>
        <strain evidence="2 3">Tu259-1</strain>
    </source>
</reference>
<protein>
    <submittedName>
        <fullName evidence="2">Uncharacterized protein</fullName>
    </submittedName>
</protein>
<proteinExistence type="predicted"/>
<evidence type="ECO:0000313" key="3">
    <source>
        <dbReference type="Proteomes" id="UP000199727"/>
    </source>
</evidence>
<dbReference type="Proteomes" id="UP000199727">
    <property type="component" value="Unassembled WGS sequence"/>
</dbReference>
<evidence type="ECO:0000256" key="1">
    <source>
        <dbReference type="SAM" id="MobiDB-lite"/>
    </source>
</evidence>
<dbReference type="AlphaFoldDB" id="A0A854QDC3"/>
<evidence type="ECO:0000313" key="2">
    <source>
        <dbReference type="EMBL" id="OXG22796.1"/>
    </source>
</evidence>